<reference evidence="6" key="1">
    <citation type="submission" date="2023-07" db="EMBL/GenBank/DDBJ databases">
        <authorList>
            <person name="Stuckert A."/>
        </authorList>
    </citation>
    <scope>NUCLEOTIDE SEQUENCE</scope>
</reference>
<dbReference type="InterPro" id="IPR013762">
    <property type="entry name" value="Integrase-like_cat_sf"/>
</dbReference>
<dbReference type="SUPFAM" id="SSF56349">
    <property type="entry name" value="DNA breaking-rejoining enzymes"/>
    <property type="match status" value="1"/>
</dbReference>
<dbReference type="InterPro" id="IPR011010">
    <property type="entry name" value="DNA_brk_join_enz"/>
</dbReference>
<evidence type="ECO:0000313" key="7">
    <source>
        <dbReference type="Proteomes" id="UP001176940"/>
    </source>
</evidence>
<proteinExistence type="predicted"/>
<feature type="domain" description="Lamina-associated polypeptide 2 alpha C-terminal" evidence="4">
    <location>
        <begin position="725"/>
        <end position="889"/>
    </location>
</feature>
<feature type="region of interest" description="Disordered" evidence="3">
    <location>
        <begin position="927"/>
        <end position="974"/>
    </location>
</feature>
<feature type="region of interest" description="Disordered" evidence="3">
    <location>
        <begin position="892"/>
        <end position="911"/>
    </location>
</feature>
<feature type="compositionally biased region" description="Polar residues" evidence="3">
    <location>
        <begin position="892"/>
        <end position="901"/>
    </location>
</feature>
<evidence type="ECO:0000256" key="3">
    <source>
        <dbReference type="SAM" id="MobiDB-lite"/>
    </source>
</evidence>
<dbReference type="InterPro" id="IPR032341">
    <property type="entry name" value="MITD1_C"/>
</dbReference>
<organism evidence="6 7">
    <name type="scientific">Ranitomeya imitator</name>
    <name type="common">mimic poison frog</name>
    <dbReference type="NCBI Taxonomy" id="111125"/>
    <lineage>
        <taxon>Eukaryota</taxon>
        <taxon>Metazoa</taxon>
        <taxon>Chordata</taxon>
        <taxon>Craniata</taxon>
        <taxon>Vertebrata</taxon>
        <taxon>Euteleostomi</taxon>
        <taxon>Amphibia</taxon>
        <taxon>Batrachia</taxon>
        <taxon>Anura</taxon>
        <taxon>Neobatrachia</taxon>
        <taxon>Hyloidea</taxon>
        <taxon>Dendrobatidae</taxon>
        <taxon>Dendrobatinae</taxon>
        <taxon>Ranitomeya</taxon>
    </lineage>
</organism>
<evidence type="ECO:0000256" key="2">
    <source>
        <dbReference type="ARBA" id="ARBA00023172"/>
    </source>
</evidence>
<keyword evidence="7" id="KW-1185">Reference proteome</keyword>
<evidence type="ECO:0000259" key="5">
    <source>
        <dbReference type="Pfam" id="PF16565"/>
    </source>
</evidence>
<dbReference type="Pfam" id="PF16565">
    <property type="entry name" value="MIT_C"/>
    <property type="match status" value="1"/>
</dbReference>
<dbReference type="EMBL" id="CAUEEQ010004814">
    <property type="protein sequence ID" value="CAJ0928111.1"/>
    <property type="molecule type" value="Genomic_DNA"/>
</dbReference>
<dbReference type="Gene3D" id="1.10.150.130">
    <property type="match status" value="1"/>
</dbReference>
<dbReference type="Gene3D" id="1.10.287.3160">
    <property type="match status" value="1"/>
</dbReference>
<dbReference type="Gene3D" id="1.10.443.10">
    <property type="entry name" value="Intergrase catalytic core"/>
    <property type="match status" value="1"/>
</dbReference>
<sequence>MTEVGHILRWAEENRSMISAVHIPGVENWEADFLSRQVLDSGEWSLYPEIFHQICCRWGTLDVDLMPSRLNSKVLNFIARSHDPAAIEVDALVHSWHRFQLPYIFPPLPLLQRVIKKIRAEGIPVILIAPDWPRRAWYAELVADVPSCRPVVPGPHLPPELRGPVFDDMAVESWVLTQAGFSQKVISTMISARKPTSMRIYHRIWKTFFAWCKDRGCSPLEFFIPSILEFLQSGLDLGLALSSLKGQISALSVLFHLRIANRIQVKKFIQGVSHVVPPYKMPFEPWDLNLVLGGLQEAPFEPLQDISLFFLSWKVAFLVAVTSIRRVSELAALSCQVPFLIFHQDKVVLRTSPSFLPKVVSSFHLNEDIVLPSLCPAPVHRIEKALHTLDLVRALTRYVSRMASFRRSDALFVLPDGPRKGLAASKATIAKWIRSAIQESYRVRGHTVPAGIKAHSTRSVGASSAIRHQASAAQVCRAATWSSLHTFTKHYHVHSQASAEGKYHKQIKIVENATGYSYENLFKPYVDETLTEVWVEDPYIRHMHQFYNFLRFCEMLIKGPSKVKKISLLTSRDESTSFTAAEAEQEQRGHGWVARRHRNGMRTSDNDILVSLVHMRVPLWDTRVPQHLVNVTIRRLWNEVAKAMWDGWDNAPTLVRNAFLLKVKPRWRSMKDCFNKDLHQESRVPRALKPPKVFSNYPEFKAILKKQLSQPEKKNFFANRKYLEARYPFPQKDTKEWTDPPEVDPPVSRLAAQSLLSLPDSSTLRDAADRQVERMARSIFEAAGASLAPAFASVWAAKAIVAWAKIFKLASKHPLLSDQAVQIAVVADYMLHAALDSARDVARIVSNAITIRCILWLREWKADAASKKSLTHLPYLSGRLFGEQLDMMISNATGGKSTSLPQLKPKRTYKKRNQTRFRSFRNFSGWSVSRPAQNRNRSPRMDNSRSTQRSDKTWQSKAGQSKPRGGKSQTFSSS</sequence>
<evidence type="ECO:0000256" key="1">
    <source>
        <dbReference type="ARBA" id="ARBA00023125"/>
    </source>
</evidence>
<evidence type="ECO:0000313" key="6">
    <source>
        <dbReference type="EMBL" id="CAJ0928111.1"/>
    </source>
</evidence>
<dbReference type="InterPro" id="IPR021623">
    <property type="entry name" value="LAP2alpha_C"/>
</dbReference>
<evidence type="ECO:0000259" key="4">
    <source>
        <dbReference type="Pfam" id="PF11560"/>
    </source>
</evidence>
<dbReference type="InterPro" id="IPR010998">
    <property type="entry name" value="Integrase_recombinase_N"/>
</dbReference>
<keyword evidence="1" id="KW-0238">DNA-binding</keyword>
<gene>
    <name evidence="6" type="ORF">RIMI_LOCUS3249814</name>
</gene>
<feature type="compositionally biased region" description="Basic and acidic residues" evidence="3">
    <location>
        <begin position="939"/>
        <end position="954"/>
    </location>
</feature>
<protein>
    <submittedName>
        <fullName evidence="6">Uncharacterized protein</fullName>
    </submittedName>
</protein>
<dbReference type="PANTHER" id="PTHR33066">
    <property type="entry name" value="INTEGRASE_SAM-LIKE_N DOMAIN-CONTAINING PROTEIN"/>
    <property type="match status" value="1"/>
</dbReference>
<name>A0ABN9KXT6_9NEOB</name>
<dbReference type="Proteomes" id="UP001176940">
    <property type="component" value="Unassembled WGS sequence"/>
</dbReference>
<keyword evidence="2" id="KW-0233">DNA recombination</keyword>
<dbReference type="SUPFAM" id="SSF47823">
    <property type="entry name" value="lambda integrase-like, N-terminal domain"/>
    <property type="match status" value="1"/>
</dbReference>
<accession>A0ABN9KXT6</accession>
<dbReference type="Pfam" id="PF11560">
    <property type="entry name" value="LAP2alpha"/>
    <property type="match status" value="1"/>
</dbReference>
<feature type="compositionally biased region" description="Polar residues" evidence="3">
    <location>
        <begin position="927"/>
        <end position="936"/>
    </location>
</feature>
<feature type="domain" description="MITD1 C-terminal phospholipase D-like" evidence="5">
    <location>
        <begin position="515"/>
        <end position="576"/>
    </location>
</feature>
<dbReference type="PANTHER" id="PTHR33066:SF2">
    <property type="entry name" value="FILAGGRIN-2-LIKE"/>
    <property type="match status" value="1"/>
</dbReference>
<comment type="caution">
    <text evidence="6">The sequence shown here is derived from an EMBL/GenBank/DDBJ whole genome shotgun (WGS) entry which is preliminary data.</text>
</comment>
<dbReference type="Gene3D" id="3.30.870.30">
    <property type="entry name" value="MITD, C-terminal phospholipase D-like domain"/>
    <property type="match status" value="1"/>
</dbReference>
<dbReference type="InterPro" id="IPR038113">
    <property type="entry name" value="MITD1_C_sf"/>
</dbReference>